<evidence type="ECO:0000313" key="1">
    <source>
        <dbReference type="EMBL" id="JAC26762.1"/>
    </source>
</evidence>
<organism evidence="1">
    <name type="scientific">Amblyomma parvum</name>
    <name type="common">South American tick</name>
    <dbReference type="NCBI Taxonomy" id="251391"/>
    <lineage>
        <taxon>Eukaryota</taxon>
        <taxon>Metazoa</taxon>
        <taxon>Ecdysozoa</taxon>
        <taxon>Arthropoda</taxon>
        <taxon>Chelicerata</taxon>
        <taxon>Arachnida</taxon>
        <taxon>Acari</taxon>
        <taxon>Parasitiformes</taxon>
        <taxon>Ixodida</taxon>
        <taxon>Ixodoidea</taxon>
        <taxon>Ixodidae</taxon>
        <taxon>Amblyomminae</taxon>
        <taxon>Amblyomma</taxon>
    </lineage>
</organism>
<feature type="non-terminal residue" evidence="1">
    <location>
        <position position="1"/>
    </location>
</feature>
<dbReference type="AlphaFoldDB" id="A0A023FZ11"/>
<dbReference type="GO" id="GO:0030682">
    <property type="term" value="P:symbiont-mediated perturbation of host defenses"/>
    <property type="evidence" value="ECO:0007669"/>
    <property type="project" value="InterPro"/>
</dbReference>
<dbReference type="InterPro" id="IPR012674">
    <property type="entry name" value="Calycin"/>
</dbReference>
<reference evidence="1" key="1">
    <citation type="submission" date="2014-03" db="EMBL/GenBank/DDBJ databases">
        <title>The sialotranscriptome of Amblyomma triste, Amblyomma parvum and Amblyomma cajennense ticks, uncovered by 454-based RNA-seq.</title>
        <authorList>
            <person name="Garcia G.R."/>
            <person name="Gardinassi L.G."/>
            <person name="Ribeiro J.M."/>
            <person name="Anatrielo E."/>
            <person name="Ferreira B.R."/>
            <person name="Moreira H.N."/>
            <person name="Mafra C."/>
            <person name="Olegario M.M."/>
            <person name="Szabo P.J."/>
            <person name="Miranda-Santos I.K."/>
            <person name="Maruyama S.R."/>
        </authorList>
    </citation>
    <scope>NUCLEOTIDE SEQUENCE</scope>
    <source>
        <strain evidence="1">Araguapaz</strain>
        <tissue evidence="1">Salivary glands</tissue>
    </source>
</reference>
<sequence length="201" mass="23588">RRIYEYVNYLKDQDIEKAFKTSDLFWVYSINYYDSNTEKTSCNYIKIWSRSNDSIDFDYGFIENNESKEVDYSGKFYKTHVIGMDNVRVEKRNISNAILTTTNANGEAKSSNYSLLYSDYNKCLILLVLDDNIYSGNGCIALLTDSAAREGMNHTKKRLDWSKCENVFFNGCIRHSDNQKILFNETCKKPSSELFYWKLRK</sequence>
<dbReference type="InterPro" id="IPR002970">
    <property type="entry name" value="Tick_his-bd"/>
</dbReference>
<accession>A0A023FZ11</accession>
<dbReference type="Pfam" id="PF02098">
    <property type="entry name" value="His_binding"/>
    <property type="match status" value="1"/>
</dbReference>
<dbReference type="Gene3D" id="2.40.128.20">
    <property type="match status" value="1"/>
</dbReference>
<dbReference type="GO" id="GO:0043176">
    <property type="term" value="F:amine binding"/>
    <property type="evidence" value="ECO:0007669"/>
    <property type="project" value="InterPro"/>
</dbReference>
<protein>
    <submittedName>
        <fullName evidence="1">Putative lipocalin-2 1</fullName>
    </submittedName>
</protein>
<name>A0A023FZ11_AMBPA</name>
<dbReference type="EMBL" id="GBBL01000558">
    <property type="protein sequence ID" value="JAC26762.1"/>
    <property type="molecule type" value="mRNA"/>
</dbReference>
<proteinExistence type="evidence at transcript level"/>